<evidence type="ECO:0000259" key="2">
    <source>
        <dbReference type="Pfam" id="PF22053"/>
    </source>
</evidence>
<keyword evidence="4" id="KW-1185">Reference proteome</keyword>
<evidence type="ECO:0000313" key="3">
    <source>
        <dbReference type="EMBL" id="RIA78111.1"/>
    </source>
</evidence>
<dbReference type="InterPro" id="IPR054218">
    <property type="entry name" value="DUF6938"/>
</dbReference>
<gene>
    <name evidence="3" type="ORF">EI71_00423</name>
</gene>
<sequence>MSDKTSVIFGNPIDKKTIKAAEKSKKKYIKKYGDDTNKDYKLGFEDIPTLDFMGCKNLVFKDKVESLGEKPLIVGNIRMGFGHYRISIAMASCAKALGFTPYWLNLAGFDATGSKMIQEQNAMYSLASRLSQKSHLFNHFVWEPLNSEGFRKLTYNAKDQKNSELLAPIIKSLPKDTPYIATHVWPSQAAIHAGMTNVVNAIPDNWPMALHLSEGAIHTVQTPFAYFGYKMMNGFAKTPLKGIPESEIQMVGRYIDHELLVNLEEDNQKRIDRVTNGKPIRILLTVGGAGAGFDMFLAMVKHLIPYVKQEKVALFINFGDHQDVYEKMQKKISIEDKTYFNKYDEFKEFVKALRNNDAHGVYAICNNDIFQAVYATNLLMPECDILVTKPSELAYYPIPKVFMRHIGGHEVYGAVNSSELGDGTFECPTEETVNGMLDRLLMDKELIIHMCKRIDELKKTGYYDGAYKCVKLAAGIKE</sequence>
<protein>
    <submittedName>
        <fullName evidence="3">Uncharacterized protein</fullName>
    </submittedName>
</protein>
<reference evidence="3 4" key="1">
    <citation type="submission" date="2018-08" db="EMBL/GenBank/DDBJ databases">
        <title>Genomic Encyclopedia of Archaeal and Bacterial Type Strains, Phase II (KMG-II): from individual species to whole genera.</title>
        <authorList>
            <person name="Goeker M."/>
        </authorList>
    </citation>
    <scope>NUCLEOTIDE SEQUENCE [LARGE SCALE GENOMIC DNA]</scope>
    <source>
        <strain evidence="3 4">ATCC 27112</strain>
    </source>
</reference>
<evidence type="ECO:0000259" key="1">
    <source>
        <dbReference type="Pfam" id="PF22052"/>
    </source>
</evidence>
<evidence type="ECO:0000313" key="4">
    <source>
        <dbReference type="Proteomes" id="UP000266506"/>
    </source>
</evidence>
<feature type="domain" description="DUF6938" evidence="2">
    <location>
        <begin position="243"/>
        <end position="473"/>
    </location>
</feature>
<dbReference type="RefSeq" id="WP_119015591.1">
    <property type="nucleotide sequence ID" value="NZ_QXEV01000003.1"/>
</dbReference>
<organism evidence="3 4">
    <name type="scientific">Anaeroplasma bactoclasticum</name>
    <dbReference type="NCBI Taxonomy" id="2088"/>
    <lineage>
        <taxon>Bacteria</taxon>
        <taxon>Bacillati</taxon>
        <taxon>Mycoplasmatota</taxon>
        <taxon>Mollicutes</taxon>
        <taxon>Anaeroplasmatales</taxon>
        <taxon>Anaeroplasmataceae</taxon>
        <taxon>Anaeroplasma</taxon>
    </lineage>
</organism>
<dbReference type="OrthoDB" id="1550579at2"/>
<dbReference type="InParanoid" id="A0A397S5W0"/>
<dbReference type="Proteomes" id="UP000266506">
    <property type="component" value="Unassembled WGS sequence"/>
</dbReference>
<dbReference type="InterPro" id="IPR054217">
    <property type="entry name" value="DUF6937"/>
</dbReference>
<dbReference type="Pfam" id="PF22053">
    <property type="entry name" value="DUF6938"/>
    <property type="match status" value="1"/>
</dbReference>
<dbReference type="EMBL" id="QXEV01000003">
    <property type="protein sequence ID" value="RIA78111.1"/>
    <property type="molecule type" value="Genomic_DNA"/>
</dbReference>
<dbReference type="AlphaFoldDB" id="A0A397S5W0"/>
<dbReference type="Pfam" id="PF22052">
    <property type="entry name" value="DUF6937"/>
    <property type="match status" value="1"/>
</dbReference>
<accession>A0A397S5W0</accession>
<name>A0A397S5W0_9MOLU</name>
<feature type="domain" description="DUF6937" evidence="1">
    <location>
        <begin position="7"/>
        <end position="231"/>
    </location>
</feature>
<proteinExistence type="predicted"/>
<comment type="caution">
    <text evidence="3">The sequence shown here is derived from an EMBL/GenBank/DDBJ whole genome shotgun (WGS) entry which is preliminary data.</text>
</comment>